<dbReference type="PROSITE" id="PS51352">
    <property type="entry name" value="THIOREDOXIN_2"/>
    <property type="match status" value="1"/>
</dbReference>
<evidence type="ECO:0000313" key="8">
    <source>
        <dbReference type="Proteomes" id="UP000310017"/>
    </source>
</evidence>
<accession>A0A5B7SR77</accession>
<dbReference type="PANTHER" id="PTHR12151:SF25">
    <property type="entry name" value="LINALOOL DEHYDRATASE_ISOMERASE DOMAIN-CONTAINING PROTEIN"/>
    <property type="match status" value="1"/>
</dbReference>
<dbReference type="InterPro" id="IPR003782">
    <property type="entry name" value="SCO1/SenC"/>
</dbReference>
<dbReference type="PANTHER" id="PTHR12151">
    <property type="entry name" value="ELECTRON TRANSPORT PROTIN SCO1/SENC FAMILY MEMBER"/>
    <property type="match status" value="1"/>
</dbReference>
<feature type="transmembrane region" description="Helical" evidence="5">
    <location>
        <begin position="7"/>
        <end position="25"/>
    </location>
</feature>
<keyword evidence="5" id="KW-1133">Transmembrane helix</keyword>
<dbReference type="SUPFAM" id="SSF52833">
    <property type="entry name" value="Thioredoxin-like"/>
    <property type="match status" value="1"/>
</dbReference>
<feature type="binding site" evidence="3">
    <location>
        <position position="91"/>
    </location>
    <ligand>
        <name>Cu cation</name>
        <dbReference type="ChEBI" id="CHEBI:23378"/>
    </ligand>
</feature>
<keyword evidence="8" id="KW-1185">Reference proteome</keyword>
<dbReference type="Pfam" id="PF02630">
    <property type="entry name" value="SCO1-SenC"/>
    <property type="match status" value="1"/>
</dbReference>
<evidence type="ECO:0000256" key="2">
    <source>
        <dbReference type="ARBA" id="ARBA00023008"/>
    </source>
</evidence>
<comment type="similarity">
    <text evidence="1">Belongs to the SCO1/2 family.</text>
</comment>
<evidence type="ECO:0000256" key="1">
    <source>
        <dbReference type="ARBA" id="ARBA00010996"/>
    </source>
</evidence>
<keyword evidence="2 3" id="KW-0186">Copper</keyword>
<dbReference type="Gene3D" id="3.40.30.10">
    <property type="entry name" value="Glutaredoxin"/>
    <property type="match status" value="1"/>
</dbReference>
<protein>
    <submittedName>
        <fullName evidence="7">SCO family protein</fullName>
    </submittedName>
</protein>
<sequence length="213" mass="24384">MIRFLRIAIIITGIGILMMAYYVFFTEPGGKISENNNISLNRLELMENRLKSSKIPDFSFTNQYGEEVTQVDVTDKIYIADFFFTSCPSICPIMSGNKQRLQEYFRDNDNFMILSHSIDTLNDSVSVLREYSENLDAIRGKWHLVTGSYGAIDKIAKEYYVTAKKDELALNSFVHDGSFILVDRKRRIRGIYDGTNVQSTSDLIADIDILLNE</sequence>
<dbReference type="InterPro" id="IPR013766">
    <property type="entry name" value="Thioredoxin_domain"/>
</dbReference>
<reference evidence="7 8" key="1">
    <citation type="submission" date="2019-05" db="EMBL/GenBank/DDBJ databases">
        <title>Genome sequencing of F202Z8.</title>
        <authorList>
            <person name="Kwon Y.M."/>
        </authorList>
    </citation>
    <scope>NUCLEOTIDE SEQUENCE [LARGE SCALE GENOMIC DNA]</scope>
    <source>
        <strain evidence="7 8">F202Z8</strain>
    </source>
</reference>
<feature type="binding site" evidence="3">
    <location>
        <position position="87"/>
    </location>
    <ligand>
        <name>Cu cation</name>
        <dbReference type="ChEBI" id="CHEBI:23378"/>
    </ligand>
</feature>
<keyword evidence="5" id="KW-0472">Membrane</keyword>
<organism evidence="7 8">
    <name type="scientific">Aggregatimonas sangjinii</name>
    <dbReference type="NCBI Taxonomy" id="2583587"/>
    <lineage>
        <taxon>Bacteria</taxon>
        <taxon>Pseudomonadati</taxon>
        <taxon>Bacteroidota</taxon>
        <taxon>Flavobacteriia</taxon>
        <taxon>Flavobacteriales</taxon>
        <taxon>Flavobacteriaceae</taxon>
        <taxon>Aggregatimonas</taxon>
    </lineage>
</organism>
<feature type="binding site" evidence="3">
    <location>
        <position position="175"/>
    </location>
    <ligand>
        <name>Cu cation</name>
        <dbReference type="ChEBI" id="CHEBI:23378"/>
    </ligand>
</feature>
<dbReference type="OrthoDB" id="9811998at2"/>
<evidence type="ECO:0000256" key="3">
    <source>
        <dbReference type="PIRSR" id="PIRSR603782-1"/>
    </source>
</evidence>
<dbReference type="RefSeq" id="WP_138851830.1">
    <property type="nucleotide sequence ID" value="NZ_CP040710.1"/>
</dbReference>
<evidence type="ECO:0000259" key="6">
    <source>
        <dbReference type="PROSITE" id="PS51352"/>
    </source>
</evidence>
<dbReference type="CDD" id="cd02968">
    <property type="entry name" value="SCO"/>
    <property type="match status" value="1"/>
</dbReference>
<evidence type="ECO:0000256" key="5">
    <source>
        <dbReference type="SAM" id="Phobius"/>
    </source>
</evidence>
<dbReference type="GO" id="GO:0046872">
    <property type="term" value="F:metal ion binding"/>
    <property type="evidence" value="ECO:0007669"/>
    <property type="project" value="UniProtKB-KW"/>
</dbReference>
<keyword evidence="3" id="KW-0479">Metal-binding</keyword>
<keyword evidence="5" id="KW-0812">Transmembrane</keyword>
<proteinExistence type="inferred from homology"/>
<evidence type="ECO:0000256" key="4">
    <source>
        <dbReference type="PIRSR" id="PIRSR603782-2"/>
    </source>
</evidence>
<dbReference type="KEGG" id="asag:FGM00_04890"/>
<name>A0A5B7SR77_9FLAO</name>
<dbReference type="Proteomes" id="UP000310017">
    <property type="component" value="Chromosome"/>
</dbReference>
<evidence type="ECO:0000313" key="7">
    <source>
        <dbReference type="EMBL" id="QCW99477.1"/>
    </source>
</evidence>
<dbReference type="InterPro" id="IPR036249">
    <property type="entry name" value="Thioredoxin-like_sf"/>
</dbReference>
<feature type="domain" description="Thioredoxin" evidence="6">
    <location>
        <begin position="49"/>
        <end position="212"/>
    </location>
</feature>
<keyword evidence="4" id="KW-1015">Disulfide bond</keyword>
<gene>
    <name evidence="7" type="ORF">FGM00_04890</name>
</gene>
<dbReference type="AlphaFoldDB" id="A0A5B7SR77"/>
<feature type="disulfide bond" description="Redox-active" evidence="4">
    <location>
        <begin position="87"/>
        <end position="91"/>
    </location>
</feature>
<dbReference type="EMBL" id="CP040710">
    <property type="protein sequence ID" value="QCW99477.1"/>
    <property type="molecule type" value="Genomic_DNA"/>
</dbReference>